<dbReference type="NCBIfam" id="TIGR03299">
    <property type="entry name" value="LGT_TIGR03299"/>
    <property type="match status" value="1"/>
</dbReference>
<sequence length="334" mass="37649">MPFVNYQRRPLIFNEMGKPINDLSVEEAIKEAGLDYKVGIKETRVRLADVNDPDKFLLYKVPNSFATYREDNNHVFGAVGSKYEVVQNSVALDFINQVCDYDKTVRIETAGVYKDGANMLVTAKFPEAMTIGNNDLIDKYLLFTNSHDGSGLITCAVTNIRVVCNNMLNQAIKNADSVFGFKHTKNVHNAIMSAVEKIRSAHIYHEALQESMQALKNVSVSGRDVNKFVYDLFLTVEQQDHMKLRTSIYSADKEVISTKTQNKVIAVLDTIEKGVGQELHRGSMLWLYNGVNCYMNNVVDYKSSEDRFEALTKRTACKVNQRAFDLALTSLRAA</sequence>
<dbReference type="InterPro" id="IPR017686">
    <property type="entry name" value="Phg/plasmid-like_prot"/>
</dbReference>
<dbReference type="InterPro" id="IPR026325">
    <property type="entry name" value="DUF932"/>
</dbReference>
<evidence type="ECO:0000313" key="1">
    <source>
        <dbReference type="EMBL" id="QWM90254.1"/>
    </source>
</evidence>
<gene>
    <name evidence="1" type="primary">gp_23187</name>
</gene>
<dbReference type="Pfam" id="PF06067">
    <property type="entry name" value="DUF932"/>
    <property type="match status" value="1"/>
</dbReference>
<dbReference type="GeneID" id="75690789"/>
<dbReference type="RefSeq" id="YP_010359826.1">
    <property type="nucleotide sequence ID" value="NC_062777.1"/>
</dbReference>
<accession>A0AAE7RY26</accession>
<dbReference type="EMBL" id="MZ130487">
    <property type="protein sequence ID" value="QWM90254.1"/>
    <property type="molecule type" value="Genomic_DNA"/>
</dbReference>
<dbReference type="Proteomes" id="UP000827441">
    <property type="component" value="Segment"/>
</dbReference>
<protein>
    <submittedName>
        <fullName evidence="1">Phage/plasmid-like protein</fullName>
    </submittedName>
</protein>
<keyword evidence="2" id="KW-1185">Reference proteome</keyword>
<organism evidence="1 2">
    <name type="scientific">uncultured phage cr25_1</name>
    <dbReference type="NCBI Taxonomy" id="2986395"/>
    <lineage>
        <taxon>Viruses</taxon>
        <taxon>Duplodnaviria</taxon>
        <taxon>Heunggongvirae</taxon>
        <taxon>Uroviricota</taxon>
        <taxon>Caudoviricetes</taxon>
        <taxon>Crassvirales</taxon>
        <taxon>Crevaviridae</taxon>
        <taxon>Coarsevirinae</taxon>
        <taxon>Junduvirus</taxon>
        <taxon>Junduvirus copri</taxon>
    </lineage>
</organism>
<name>A0AAE7RY26_9CAUD</name>
<reference evidence="1 2" key="1">
    <citation type="submission" date="2021-04" db="EMBL/GenBank/DDBJ databases">
        <authorList>
            <person name="Shkoporov A.N."/>
            <person name="Stockdale S.R."/>
            <person name="Guerin E."/>
            <person name="Ross R.P."/>
            <person name="Hill C."/>
        </authorList>
    </citation>
    <scope>NUCLEOTIDE SEQUENCE [LARGE SCALE GENOMIC DNA]</scope>
    <source>
        <strain evidence="2">cr25_1</strain>
    </source>
</reference>
<dbReference type="KEGG" id="vg:75690789"/>
<evidence type="ECO:0000313" key="2">
    <source>
        <dbReference type="Proteomes" id="UP000827441"/>
    </source>
</evidence>
<proteinExistence type="predicted"/>